<organism evidence="7 8">
    <name type="scientific">Lysinibacillus agricola</name>
    <dbReference type="NCBI Taxonomy" id="2590012"/>
    <lineage>
        <taxon>Bacteria</taxon>
        <taxon>Bacillati</taxon>
        <taxon>Bacillota</taxon>
        <taxon>Bacilli</taxon>
        <taxon>Bacillales</taxon>
        <taxon>Bacillaceae</taxon>
        <taxon>Lysinibacillus</taxon>
    </lineage>
</organism>
<protein>
    <submittedName>
        <fullName evidence="7">Sigma-70 family RNA polymerase sigma factor</fullName>
    </submittedName>
</protein>
<dbReference type="Gene3D" id="1.10.10.10">
    <property type="entry name" value="Winged helix-like DNA-binding domain superfamily/Winged helix DNA-binding domain"/>
    <property type="match status" value="1"/>
</dbReference>
<keyword evidence="2" id="KW-0805">Transcription regulation</keyword>
<keyword evidence="8" id="KW-1185">Reference proteome</keyword>
<dbReference type="PANTHER" id="PTHR43133">
    <property type="entry name" value="RNA POLYMERASE ECF-TYPE SIGMA FACTO"/>
    <property type="match status" value="1"/>
</dbReference>
<evidence type="ECO:0000256" key="1">
    <source>
        <dbReference type="ARBA" id="ARBA00010641"/>
    </source>
</evidence>
<keyword evidence="3" id="KW-0731">Sigma factor</keyword>
<dbReference type="InterPro" id="IPR013325">
    <property type="entry name" value="RNA_pol_sigma_r2"/>
</dbReference>
<dbReference type="CDD" id="cd06171">
    <property type="entry name" value="Sigma70_r4"/>
    <property type="match status" value="1"/>
</dbReference>
<name>A0ABX7ATP6_9BACI</name>
<feature type="domain" description="RNA polymerase sigma factor 70 region 4 type 2" evidence="6">
    <location>
        <begin position="112"/>
        <end position="155"/>
    </location>
</feature>
<dbReference type="Pfam" id="PF08281">
    <property type="entry name" value="Sigma70_r4_2"/>
    <property type="match status" value="1"/>
</dbReference>
<proteinExistence type="inferred from homology"/>
<evidence type="ECO:0000259" key="6">
    <source>
        <dbReference type="Pfam" id="PF08281"/>
    </source>
</evidence>
<keyword evidence="4" id="KW-0804">Transcription</keyword>
<evidence type="ECO:0000259" key="5">
    <source>
        <dbReference type="Pfam" id="PF04542"/>
    </source>
</evidence>
<dbReference type="InterPro" id="IPR007627">
    <property type="entry name" value="RNA_pol_sigma70_r2"/>
</dbReference>
<dbReference type="InterPro" id="IPR039425">
    <property type="entry name" value="RNA_pol_sigma-70-like"/>
</dbReference>
<feature type="domain" description="RNA polymerase sigma-70 region 2" evidence="5">
    <location>
        <begin position="8"/>
        <end position="70"/>
    </location>
</feature>
<evidence type="ECO:0000256" key="2">
    <source>
        <dbReference type="ARBA" id="ARBA00023015"/>
    </source>
</evidence>
<comment type="similarity">
    <text evidence="1">Belongs to the sigma-70 factor family. ECF subfamily.</text>
</comment>
<dbReference type="InterPro" id="IPR014284">
    <property type="entry name" value="RNA_pol_sigma-70_dom"/>
</dbReference>
<dbReference type="NCBIfam" id="TIGR02937">
    <property type="entry name" value="sigma70-ECF"/>
    <property type="match status" value="1"/>
</dbReference>
<evidence type="ECO:0000256" key="3">
    <source>
        <dbReference type="ARBA" id="ARBA00023082"/>
    </source>
</evidence>
<dbReference type="SUPFAM" id="SSF88659">
    <property type="entry name" value="Sigma3 and sigma4 domains of RNA polymerase sigma factors"/>
    <property type="match status" value="1"/>
</dbReference>
<evidence type="ECO:0000313" key="7">
    <source>
        <dbReference type="EMBL" id="QQP13348.1"/>
    </source>
</evidence>
<dbReference type="InterPro" id="IPR013324">
    <property type="entry name" value="RNA_pol_sigma_r3/r4-like"/>
</dbReference>
<dbReference type="Proteomes" id="UP000596049">
    <property type="component" value="Chromosome"/>
</dbReference>
<sequence>MDFDEVAREYMKDLFKIAYSYVKNVQLAEDIVQDVMIKAFERQEQFRGESNYKTYLIRMTINRSYDILRSWSYRNYQLTNTFTSFFNHSKSTEELAEERSSNKELYEHVFNLSIKYREVIYLYYYLDYSVKEIGVLLDLSENTVKTRLARGREKLKKLLKEEEAIFNE</sequence>
<dbReference type="PANTHER" id="PTHR43133:SF60">
    <property type="entry name" value="RNA POLYMERASE SIGMA FACTOR SIGV"/>
    <property type="match status" value="1"/>
</dbReference>
<dbReference type="InterPro" id="IPR036388">
    <property type="entry name" value="WH-like_DNA-bd_sf"/>
</dbReference>
<dbReference type="EMBL" id="CP067341">
    <property type="protein sequence ID" value="QQP13348.1"/>
    <property type="molecule type" value="Genomic_DNA"/>
</dbReference>
<dbReference type="SUPFAM" id="SSF88946">
    <property type="entry name" value="Sigma2 domain of RNA polymerase sigma factors"/>
    <property type="match status" value="1"/>
</dbReference>
<dbReference type="RefSeq" id="WP_053596275.1">
    <property type="nucleotide sequence ID" value="NZ_CP067341.1"/>
</dbReference>
<reference evidence="7 8" key="1">
    <citation type="submission" date="2020-01" db="EMBL/GenBank/DDBJ databases">
        <authorList>
            <person name="Liu G."/>
            <person name="Liu B."/>
        </authorList>
    </citation>
    <scope>NUCLEOTIDE SEQUENCE [LARGE SCALE GENOMIC DNA]</scope>
    <source>
        <strain evidence="7 8">FJAT-51161</strain>
    </source>
</reference>
<dbReference type="Gene3D" id="1.10.1740.10">
    <property type="match status" value="1"/>
</dbReference>
<evidence type="ECO:0000313" key="8">
    <source>
        <dbReference type="Proteomes" id="UP000596049"/>
    </source>
</evidence>
<accession>A0ABX7ATP6</accession>
<gene>
    <name evidence="7" type="ORF">FJQ98_04615</name>
</gene>
<dbReference type="InterPro" id="IPR013249">
    <property type="entry name" value="RNA_pol_sigma70_r4_t2"/>
</dbReference>
<dbReference type="Pfam" id="PF04542">
    <property type="entry name" value="Sigma70_r2"/>
    <property type="match status" value="1"/>
</dbReference>
<evidence type="ECO:0000256" key="4">
    <source>
        <dbReference type="ARBA" id="ARBA00023163"/>
    </source>
</evidence>